<accession>A0A0K6I2E0</accession>
<dbReference type="AlphaFoldDB" id="A0A0K6I2E0"/>
<dbReference type="NCBIfam" id="NF008107">
    <property type="entry name" value="PRK10853.1"/>
    <property type="match status" value="1"/>
</dbReference>
<comment type="similarity">
    <text evidence="1 2">Belongs to the ArsC family.</text>
</comment>
<gene>
    <name evidence="3" type="ORF">Ga0061067_10794</name>
</gene>
<dbReference type="Gene3D" id="3.40.30.10">
    <property type="entry name" value="Glutaredoxin"/>
    <property type="match status" value="1"/>
</dbReference>
<dbReference type="OrthoDB" id="9803749at2"/>
<protein>
    <submittedName>
        <fullName evidence="3">Transcriptional regulator, Spx/MgsR family</fullName>
    </submittedName>
</protein>
<reference evidence="4" key="1">
    <citation type="submission" date="2015-08" db="EMBL/GenBank/DDBJ databases">
        <authorList>
            <person name="Varghese N."/>
        </authorList>
    </citation>
    <scope>NUCLEOTIDE SEQUENCE [LARGE SCALE GENOMIC DNA]</scope>
    <source>
        <strain evidence="4">DSM 23407</strain>
    </source>
</reference>
<dbReference type="NCBIfam" id="TIGR01617">
    <property type="entry name" value="arsC_related"/>
    <property type="match status" value="1"/>
</dbReference>
<sequence length="119" mass="13287">MIVYGIKNCDTVKKARAFLDGAGVAYTFHDYKKDGVDAEKLTQFVEAFGWEQVLNRRGTTWRKLPDEVQDAVKDNASAIALMLEHPSAIKRPIAEARGRTLLGYDPVAWEMALEMGELG</sequence>
<name>A0A0K6I2E0_9HYPH</name>
<evidence type="ECO:0000313" key="4">
    <source>
        <dbReference type="Proteomes" id="UP000183900"/>
    </source>
</evidence>
<dbReference type="RefSeq" id="WP_055455963.1">
    <property type="nucleotide sequence ID" value="NZ_CYHE01000007.1"/>
</dbReference>
<dbReference type="EMBL" id="CYHE01000007">
    <property type="protein sequence ID" value="CUA97314.1"/>
    <property type="molecule type" value="Genomic_DNA"/>
</dbReference>
<dbReference type="PANTHER" id="PTHR30041:SF8">
    <property type="entry name" value="PROTEIN YFFB"/>
    <property type="match status" value="1"/>
</dbReference>
<dbReference type="PANTHER" id="PTHR30041">
    <property type="entry name" value="ARSENATE REDUCTASE"/>
    <property type="match status" value="1"/>
</dbReference>
<keyword evidence="4" id="KW-1185">Reference proteome</keyword>
<dbReference type="Pfam" id="PF03960">
    <property type="entry name" value="ArsC"/>
    <property type="match status" value="1"/>
</dbReference>
<dbReference type="InterPro" id="IPR006504">
    <property type="entry name" value="Tscrpt_reg_Spx/MgsR"/>
</dbReference>
<dbReference type="Proteomes" id="UP000183900">
    <property type="component" value="Unassembled WGS sequence"/>
</dbReference>
<dbReference type="PROSITE" id="PS51353">
    <property type="entry name" value="ARSC"/>
    <property type="match status" value="1"/>
</dbReference>
<organism evidence="3 4">
    <name type="scientific">Pannonibacter indicus</name>
    <dbReference type="NCBI Taxonomy" id="466044"/>
    <lineage>
        <taxon>Bacteria</taxon>
        <taxon>Pseudomonadati</taxon>
        <taxon>Pseudomonadota</taxon>
        <taxon>Alphaproteobacteria</taxon>
        <taxon>Hyphomicrobiales</taxon>
        <taxon>Stappiaceae</taxon>
        <taxon>Pannonibacter</taxon>
    </lineage>
</organism>
<dbReference type="InterPro" id="IPR036249">
    <property type="entry name" value="Thioredoxin-like_sf"/>
</dbReference>
<evidence type="ECO:0000313" key="3">
    <source>
        <dbReference type="EMBL" id="CUA97314.1"/>
    </source>
</evidence>
<evidence type="ECO:0000256" key="2">
    <source>
        <dbReference type="PROSITE-ProRule" id="PRU01282"/>
    </source>
</evidence>
<dbReference type="CDD" id="cd03035">
    <property type="entry name" value="ArsC_Yffb"/>
    <property type="match status" value="1"/>
</dbReference>
<evidence type="ECO:0000256" key="1">
    <source>
        <dbReference type="ARBA" id="ARBA00007198"/>
    </source>
</evidence>
<proteinExistence type="inferred from homology"/>
<dbReference type="SUPFAM" id="SSF52833">
    <property type="entry name" value="Thioredoxin-like"/>
    <property type="match status" value="1"/>
</dbReference>
<dbReference type="InterPro" id="IPR006660">
    <property type="entry name" value="Arsenate_reductase-like"/>
</dbReference>